<dbReference type="GO" id="GO:0000785">
    <property type="term" value="C:chromatin"/>
    <property type="evidence" value="ECO:0007669"/>
    <property type="project" value="TreeGrafter"/>
</dbReference>
<dbReference type="PaxDb" id="8022-A0A060XLI6"/>
<dbReference type="EMBL" id="FR905611">
    <property type="protein sequence ID" value="CDQ80483.1"/>
    <property type="molecule type" value="Genomic_DNA"/>
</dbReference>
<dbReference type="SUPFAM" id="SSF50494">
    <property type="entry name" value="Trypsin-like serine proteases"/>
    <property type="match status" value="1"/>
</dbReference>
<accession>A0A060XLI6</accession>
<proteinExistence type="predicted"/>
<evidence type="ECO:0008006" key="4">
    <source>
        <dbReference type="Google" id="ProtNLM"/>
    </source>
</evidence>
<organism evidence="2 3">
    <name type="scientific">Oncorhynchus mykiss</name>
    <name type="common">Rainbow trout</name>
    <name type="synonym">Salmo gairdneri</name>
    <dbReference type="NCBI Taxonomy" id="8022"/>
    <lineage>
        <taxon>Eukaryota</taxon>
        <taxon>Metazoa</taxon>
        <taxon>Chordata</taxon>
        <taxon>Craniata</taxon>
        <taxon>Vertebrata</taxon>
        <taxon>Euteleostomi</taxon>
        <taxon>Actinopterygii</taxon>
        <taxon>Neopterygii</taxon>
        <taxon>Teleostei</taxon>
        <taxon>Protacanthopterygii</taxon>
        <taxon>Salmoniformes</taxon>
        <taxon>Salmonidae</taxon>
        <taxon>Salmoninae</taxon>
        <taxon>Oncorhynchus</taxon>
    </lineage>
</organism>
<dbReference type="Proteomes" id="UP000193380">
    <property type="component" value="Unassembled WGS sequence"/>
</dbReference>
<dbReference type="GO" id="GO:0005634">
    <property type="term" value="C:nucleus"/>
    <property type="evidence" value="ECO:0007669"/>
    <property type="project" value="TreeGrafter"/>
</dbReference>
<dbReference type="InterPro" id="IPR009003">
    <property type="entry name" value="Peptidase_S1_PA"/>
</dbReference>
<feature type="compositionally biased region" description="Polar residues" evidence="1">
    <location>
        <begin position="1"/>
        <end position="17"/>
    </location>
</feature>
<dbReference type="GO" id="GO:0006260">
    <property type="term" value="P:DNA replication"/>
    <property type="evidence" value="ECO:0007669"/>
    <property type="project" value="TreeGrafter"/>
</dbReference>
<feature type="compositionally biased region" description="Polar residues" evidence="1">
    <location>
        <begin position="28"/>
        <end position="44"/>
    </location>
</feature>
<evidence type="ECO:0000256" key="1">
    <source>
        <dbReference type="SAM" id="MobiDB-lite"/>
    </source>
</evidence>
<dbReference type="STRING" id="8022.A0A060XLI6"/>
<dbReference type="InterPro" id="IPR043504">
    <property type="entry name" value="Peptidase_S1_PA_chymotrypsin"/>
</dbReference>
<feature type="non-terminal residue" evidence="2">
    <location>
        <position position="646"/>
    </location>
</feature>
<reference evidence="2" key="1">
    <citation type="journal article" date="2014" name="Nat. Commun.">
        <title>The rainbow trout genome provides novel insights into evolution after whole-genome duplication in vertebrates.</title>
        <authorList>
            <person name="Berthelot C."/>
            <person name="Brunet F."/>
            <person name="Chalopin D."/>
            <person name="Juanchich A."/>
            <person name="Bernard M."/>
            <person name="Noel B."/>
            <person name="Bento P."/>
            <person name="Da Silva C."/>
            <person name="Labadie K."/>
            <person name="Alberti A."/>
            <person name="Aury J.M."/>
            <person name="Louis A."/>
            <person name="Dehais P."/>
            <person name="Bardou P."/>
            <person name="Montfort J."/>
            <person name="Klopp C."/>
            <person name="Cabau C."/>
            <person name="Gaspin C."/>
            <person name="Thorgaard G.H."/>
            <person name="Boussaha M."/>
            <person name="Quillet E."/>
            <person name="Guyomard R."/>
            <person name="Galiana D."/>
            <person name="Bobe J."/>
            <person name="Volff J.N."/>
            <person name="Genet C."/>
            <person name="Wincker P."/>
            <person name="Jaillon O."/>
            <person name="Roest Crollius H."/>
            <person name="Guiguen Y."/>
        </authorList>
    </citation>
    <scope>NUCLEOTIDE SEQUENCE [LARGE SCALE GENOMIC DNA]</scope>
</reference>
<dbReference type="PANTHER" id="PTHR14389:SF3">
    <property type="entry name" value="PROTEIN FAM111A-LIKE"/>
    <property type="match status" value="1"/>
</dbReference>
<name>A0A060XLI6_ONCMY</name>
<protein>
    <recommendedName>
        <fullName evidence="4">Serine protease</fullName>
    </recommendedName>
</protein>
<feature type="region of interest" description="Disordered" evidence="1">
    <location>
        <begin position="1"/>
        <end position="53"/>
    </location>
</feature>
<dbReference type="AlphaFoldDB" id="A0A060XLI6"/>
<evidence type="ECO:0000313" key="2">
    <source>
        <dbReference type="EMBL" id="CDQ80483.1"/>
    </source>
</evidence>
<gene>
    <name evidence="2" type="ORF">GSONMT00015043001</name>
</gene>
<sequence>MTSPSNTSNNQQQTPDQSPGADAKTHQGKSSGNQPGTSRQSQNPHIKKEAHDESHSFRYRFGYQQRRVICYTHGTVLDALRTSEMFKNMTKTRQGMEIVIQREKEPRAAVSTHFPCHLIDNEELLTVSFIRVLNGSSSDTRGLYKQSNPPKIQPDKLMTFCVETEGGQNIKTKVMKNAELRKKVKYVCVYGYKGEKVKQALRRDGRFDKTVFKTRCVLSEPETGVDTEMSQPVDGLDGKPLSPQSPTTTDTVKTQLQSKEAGKDGSSLVVKQKKQEIPNSKEILSILRSQYAGLVDHLKERENLKKPSDVQQFLRVEFGKKTQSFQEVKKVKKLMELSASVCQVRIEGTPKGTGFLLFKKFILTNAHVVHQIYEPITNKLQQSVTVTFDFEDLGERTQQIPVQSEVVAYGKGDSGNLDFALLELSSDPDITLPSSLLDIFSFPSLEGGICIVGHPEGGVKKTDPCFIIQHGDRKQAVEKHVTENEEFLHVINNRYFEEKWDIDTRLPRDTEKITYDTCFFHGASGSPVFNEYCQLIAMHTAGYSYQGKRGKTQSVIEYAIPLSGILEEIIIQAVRRKRVDVLQEFLSQRSMKLDVVMERVEAQSDNASLVKAFQEKLPFNSNSSATDQRTFHQFLFDKATGVDATG</sequence>
<dbReference type="Gene3D" id="2.40.10.10">
    <property type="entry name" value="Trypsin-like serine proteases"/>
    <property type="match status" value="2"/>
</dbReference>
<dbReference type="PANTHER" id="PTHR14389">
    <property type="entry name" value="SI:CH1073-475A24.1"/>
    <property type="match status" value="1"/>
</dbReference>
<reference evidence="2" key="2">
    <citation type="submission" date="2014-03" db="EMBL/GenBank/DDBJ databases">
        <authorList>
            <person name="Genoscope - CEA"/>
        </authorList>
    </citation>
    <scope>NUCLEOTIDE SEQUENCE</scope>
</reference>
<evidence type="ECO:0000313" key="3">
    <source>
        <dbReference type="Proteomes" id="UP000193380"/>
    </source>
</evidence>
<dbReference type="Pfam" id="PF13365">
    <property type="entry name" value="Trypsin_2"/>
    <property type="match status" value="1"/>
</dbReference>
<feature type="region of interest" description="Disordered" evidence="1">
    <location>
        <begin position="223"/>
        <end position="249"/>
    </location>
</feature>